<organism evidence="7 8">
    <name type="scientific">Riccia fluitans</name>
    <dbReference type="NCBI Taxonomy" id="41844"/>
    <lineage>
        <taxon>Eukaryota</taxon>
        <taxon>Viridiplantae</taxon>
        <taxon>Streptophyta</taxon>
        <taxon>Embryophyta</taxon>
        <taxon>Marchantiophyta</taxon>
        <taxon>Marchantiopsida</taxon>
        <taxon>Marchantiidae</taxon>
        <taxon>Marchantiales</taxon>
        <taxon>Ricciaceae</taxon>
        <taxon>Riccia</taxon>
    </lineage>
</organism>
<dbReference type="InterPro" id="IPR050382">
    <property type="entry name" value="MFS_Na/Anion_cotransporter"/>
</dbReference>
<accession>A0ABD1Z1C5</accession>
<keyword evidence="3 5" id="KW-1133">Transmembrane helix</keyword>
<comment type="subcellular location">
    <subcellularLocation>
        <location evidence="1">Membrane</location>
        <topology evidence="1">Multi-pass membrane protein</topology>
    </subcellularLocation>
</comment>
<dbReference type="PANTHER" id="PTHR11662">
    <property type="entry name" value="SOLUTE CARRIER FAMILY 17"/>
    <property type="match status" value="1"/>
</dbReference>
<evidence type="ECO:0000256" key="6">
    <source>
        <dbReference type="SAM" id="SignalP"/>
    </source>
</evidence>
<protein>
    <submittedName>
        <fullName evidence="7">Uncharacterized protein</fullName>
    </submittedName>
</protein>
<comment type="caution">
    <text evidence="7">The sequence shown here is derived from an EMBL/GenBank/DDBJ whole genome shotgun (WGS) entry which is preliminary data.</text>
</comment>
<evidence type="ECO:0000256" key="4">
    <source>
        <dbReference type="ARBA" id="ARBA00023136"/>
    </source>
</evidence>
<sequence>MASMKSAFGAVVCSSVVLGACSLARAGFAVNHMDIAPRYAGIVMGVSNTAGTVAGVVGVAATGQILEASVAGATDLKNWAVVFSVPAFLSVLSAVIFLVFATGERRFDAPQRFERNSYRLQACNIFFRVIVRHELGLNLVTGPRKERFCIQYESNWVIIIDSIADDRATLSGVLEPCSAAYYFGFGVGVRAVKVTCPWYFSYDTRHKSLNFDFYRPNKVDEEKMMKAYDEALGLSSYVVFSF</sequence>
<proteinExistence type="predicted"/>
<evidence type="ECO:0000256" key="5">
    <source>
        <dbReference type="SAM" id="Phobius"/>
    </source>
</evidence>
<evidence type="ECO:0000256" key="1">
    <source>
        <dbReference type="ARBA" id="ARBA00004141"/>
    </source>
</evidence>
<dbReference type="EMBL" id="JBHFFA010000002">
    <property type="protein sequence ID" value="KAL2641586.1"/>
    <property type="molecule type" value="Genomic_DNA"/>
</dbReference>
<feature type="transmembrane region" description="Helical" evidence="5">
    <location>
        <begin position="79"/>
        <end position="102"/>
    </location>
</feature>
<dbReference type="InterPro" id="IPR036259">
    <property type="entry name" value="MFS_trans_sf"/>
</dbReference>
<feature type="signal peptide" evidence="6">
    <location>
        <begin position="1"/>
        <end position="29"/>
    </location>
</feature>
<gene>
    <name evidence="7" type="ORF">R1flu_009173</name>
</gene>
<dbReference type="Proteomes" id="UP001605036">
    <property type="component" value="Unassembled WGS sequence"/>
</dbReference>
<evidence type="ECO:0000313" key="7">
    <source>
        <dbReference type="EMBL" id="KAL2641586.1"/>
    </source>
</evidence>
<keyword evidence="2 5" id="KW-0812">Transmembrane</keyword>
<evidence type="ECO:0000313" key="8">
    <source>
        <dbReference type="Proteomes" id="UP001605036"/>
    </source>
</evidence>
<dbReference type="PANTHER" id="PTHR11662:SF282">
    <property type="entry name" value="ANION TRANSPORTER 5-RELATED"/>
    <property type="match status" value="1"/>
</dbReference>
<dbReference type="SUPFAM" id="SSF103473">
    <property type="entry name" value="MFS general substrate transporter"/>
    <property type="match status" value="1"/>
</dbReference>
<keyword evidence="4 5" id="KW-0472">Membrane</keyword>
<dbReference type="Gene3D" id="1.20.1250.20">
    <property type="entry name" value="MFS general substrate transporter like domains"/>
    <property type="match status" value="1"/>
</dbReference>
<feature type="chain" id="PRO_5044851025" evidence="6">
    <location>
        <begin position="30"/>
        <end position="242"/>
    </location>
</feature>
<dbReference type="PROSITE" id="PS51257">
    <property type="entry name" value="PROKAR_LIPOPROTEIN"/>
    <property type="match status" value="1"/>
</dbReference>
<name>A0ABD1Z1C5_9MARC</name>
<keyword evidence="6" id="KW-0732">Signal</keyword>
<reference evidence="7 8" key="1">
    <citation type="submission" date="2024-09" db="EMBL/GenBank/DDBJ databases">
        <title>Chromosome-scale assembly of Riccia fluitans.</title>
        <authorList>
            <person name="Paukszto L."/>
            <person name="Sawicki J."/>
            <person name="Karawczyk K."/>
            <person name="Piernik-Szablinska J."/>
            <person name="Szczecinska M."/>
            <person name="Mazdziarz M."/>
        </authorList>
    </citation>
    <scope>NUCLEOTIDE SEQUENCE [LARGE SCALE GENOMIC DNA]</scope>
    <source>
        <strain evidence="7">Rf_01</strain>
        <tissue evidence="7">Aerial parts of the thallus</tissue>
    </source>
</reference>
<evidence type="ECO:0000256" key="3">
    <source>
        <dbReference type="ARBA" id="ARBA00022989"/>
    </source>
</evidence>
<evidence type="ECO:0000256" key="2">
    <source>
        <dbReference type="ARBA" id="ARBA00022692"/>
    </source>
</evidence>
<dbReference type="AlphaFoldDB" id="A0ABD1Z1C5"/>
<keyword evidence="8" id="KW-1185">Reference proteome</keyword>
<dbReference type="GO" id="GO:0016020">
    <property type="term" value="C:membrane"/>
    <property type="evidence" value="ECO:0007669"/>
    <property type="project" value="UniProtKB-SubCell"/>
</dbReference>